<dbReference type="CDD" id="cd01335">
    <property type="entry name" value="Radical_SAM"/>
    <property type="match status" value="1"/>
</dbReference>
<keyword evidence="3" id="KW-0949">S-adenosyl-L-methionine</keyword>
<dbReference type="PROSITE" id="PS51918">
    <property type="entry name" value="RADICAL_SAM"/>
    <property type="match status" value="1"/>
</dbReference>
<feature type="domain" description="Radical SAM core" evidence="8">
    <location>
        <begin position="264"/>
        <end position="455"/>
    </location>
</feature>
<dbReference type="InterPro" id="IPR015991">
    <property type="entry name" value="TatD/YcfH-like"/>
</dbReference>
<dbReference type="Gene3D" id="3.20.20.70">
    <property type="entry name" value="Aldolase class I"/>
    <property type="match status" value="1"/>
</dbReference>
<dbReference type="InterPro" id="IPR032466">
    <property type="entry name" value="Metal_Hydrolase"/>
</dbReference>
<dbReference type="GO" id="GO:0005829">
    <property type="term" value="C:cytosol"/>
    <property type="evidence" value="ECO:0007669"/>
    <property type="project" value="TreeGrafter"/>
</dbReference>
<dbReference type="eggNOG" id="COG0535">
    <property type="taxonomic scope" value="Bacteria"/>
</dbReference>
<dbReference type="InterPro" id="IPR007197">
    <property type="entry name" value="rSAM"/>
</dbReference>
<accession>A0A0B0EIZ6</accession>
<evidence type="ECO:0000256" key="2">
    <source>
        <dbReference type="ARBA" id="ARBA00009275"/>
    </source>
</evidence>
<dbReference type="InterPro" id="IPR018228">
    <property type="entry name" value="DNase_TatD-rel_CS"/>
</dbReference>
<evidence type="ECO:0000259" key="8">
    <source>
        <dbReference type="PROSITE" id="PS51918"/>
    </source>
</evidence>
<keyword evidence="7" id="KW-0411">Iron-sulfur</keyword>
<dbReference type="AlphaFoldDB" id="A0A0B0EIZ6"/>
<protein>
    <submittedName>
        <fullName evidence="9">Deoxyribonuclease</fullName>
    </submittedName>
</protein>
<sequence length="455" mass="50823">MIIDTHAHLDFPDFKDDIDDVIKRAGEVGVEYIINVGTSVGTSVKSLELAKKYGQIYASVGIHPNAASNVSADDWARLEELAGQDKVVAIGETGLDYYRDRSKKEDQKRLFHQHMELAQKHNLPVIIHNREASSDCLEILCKYSGRVNGVIHCFAGSRDDAKEFLELGFHISFAGPVTFPKAENLREALKAVPVEKLLLETDCPFLAPQPKRGKRNEPSYLQYTIPVIAELYKLTVEDIERITSLSAKNLFGLAQSDLKPEIAYVIRNSLYLNITSRCPNKCVFCSRETAPYVKGHYLGTDNEPTVEELKDAIGDPSGYDEVVFCGFGESTERLDVLKEIAGYLKERGSKVRLDTNGLGDLINGRSICEELEGLIDTICISLNTNIEEEYQKLCHSEYDCRAYPALISFIKKARDFIPDVMISIVGMPGIDVGACRKIAEDLGVRFRVREYNNVG</sequence>
<dbReference type="FunFam" id="3.20.20.140:FF:000005">
    <property type="entry name" value="TatD family hydrolase"/>
    <property type="match status" value="1"/>
</dbReference>
<dbReference type="eggNOG" id="COG0084">
    <property type="taxonomic scope" value="Bacteria"/>
</dbReference>
<dbReference type="PROSITE" id="PS01091">
    <property type="entry name" value="TATD_3"/>
    <property type="match status" value="1"/>
</dbReference>
<dbReference type="Pfam" id="PF01026">
    <property type="entry name" value="TatD_DNase"/>
    <property type="match status" value="1"/>
</dbReference>
<evidence type="ECO:0000256" key="4">
    <source>
        <dbReference type="ARBA" id="ARBA00022723"/>
    </source>
</evidence>
<dbReference type="PANTHER" id="PTHR46124:SF2">
    <property type="entry name" value="D-AMINOACYL-TRNA DEACYLASE"/>
    <property type="match status" value="1"/>
</dbReference>
<comment type="caution">
    <text evidence="9">The sequence shown here is derived from an EMBL/GenBank/DDBJ whole genome shotgun (WGS) entry which is preliminary data.</text>
</comment>
<dbReference type="SFLD" id="SFLDS00029">
    <property type="entry name" value="Radical_SAM"/>
    <property type="match status" value="1"/>
</dbReference>
<comment type="cofactor">
    <cofactor evidence="1">
        <name>[4Fe-4S] cluster</name>
        <dbReference type="ChEBI" id="CHEBI:49883"/>
    </cofactor>
</comment>
<dbReference type="PANTHER" id="PTHR46124">
    <property type="entry name" value="D-AMINOACYL-TRNA DEACYLASE"/>
    <property type="match status" value="1"/>
</dbReference>
<keyword evidence="6" id="KW-0408">Iron</keyword>
<dbReference type="SUPFAM" id="SSF51556">
    <property type="entry name" value="Metallo-dependent hydrolases"/>
    <property type="match status" value="1"/>
</dbReference>
<dbReference type="EMBL" id="JRYO01000120">
    <property type="protein sequence ID" value="KHE92554.1"/>
    <property type="molecule type" value="Genomic_DNA"/>
</dbReference>
<dbReference type="GO" id="GO:0051536">
    <property type="term" value="F:iron-sulfur cluster binding"/>
    <property type="evidence" value="ECO:0007669"/>
    <property type="project" value="UniProtKB-KW"/>
</dbReference>
<dbReference type="NCBIfam" id="TIGR00010">
    <property type="entry name" value="YchF/TatD family DNA exonuclease"/>
    <property type="match status" value="1"/>
</dbReference>
<dbReference type="NCBIfam" id="TIGR04038">
    <property type="entry name" value="tatD_link_rSAM"/>
    <property type="match status" value="1"/>
</dbReference>
<comment type="similarity">
    <text evidence="2">Belongs to the metallo-dependent hydrolases superfamily. TatD-type hydrolase family.</text>
</comment>
<dbReference type="Proteomes" id="UP000030652">
    <property type="component" value="Unassembled WGS sequence"/>
</dbReference>
<gene>
    <name evidence="9" type="ORF">SCABRO_01703</name>
</gene>
<reference evidence="9 10" key="1">
    <citation type="submission" date="2014-10" db="EMBL/GenBank/DDBJ databases">
        <title>Draft genome of anammox bacterium scalindua brodae, obtained using differential coverage binning of sequence data from two enrichment reactors.</title>
        <authorList>
            <person name="Speth D.R."/>
            <person name="Russ L."/>
            <person name="Kartal B."/>
            <person name="Op den Camp H.J."/>
            <person name="Dutilh B.E."/>
            <person name="Jetten M.S."/>
        </authorList>
    </citation>
    <scope>NUCLEOTIDE SEQUENCE [LARGE SCALE GENOMIC DNA]</scope>
    <source>
        <strain evidence="9">RU1</strain>
    </source>
</reference>
<organism evidence="9 10">
    <name type="scientific">Candidatus Scalindua brodae</name>
    <dbReference type="NCBI Taxonomy" id="237368"/>
    <lineage>
        <taxon>Bacteria</taxon>
        <taxon>Pseudomonadati</taxon>
        <taxon>Planctomycetota</taxon>
        <taxon>Candidatus Brocadiia</taxon>
        <taxon>Candidatus Brocadiales</taxon>
        <taxon>Candidatus Scalinduaceae</taxon>
        <taxon>Candidatus Scalindua</taxon>
    </lineage>
</organism>
<evidence type="ECO:0000256" key="7">
    <source>
        <dbReference type="ARBA" id="ARBA00023014"/>
    </source>
</evidence>
<evidence type="ECO:0000256" key="3">
    <source>
        <dbReference type="ARBA" id="ARBA00022691"/>
    </source>
</evidence>
<dbReference type="GO" id="GO:0004536">
    <property type="term" value="F:DNA nuclease activity"/>
    <property type="evidence" value="ECO:0007669"/>
    <property type="project" value="InterPro"/>
</dbReference>
<dbReference type="PROSITE" id="PS01137">
    <property type="entry name" value="TATD_1"/>
    <property type="match status" value="1"/>
</dbReference>
<dbReference type="SFLD" id="SFLDG01111">
    <property type="entry name" value="Uncharacterised_Radical_SAM_Su"/>
    <property type="match status" value="1"/>
</dbReference>
<dbReference type="Gene3D" id="3.20.20.140">
    <property type="entry name" value="Metal-dependent hydrolases"/>
    <property type="match status" value="1"/>
</dbReference>
<dbReference type="Pfam" id="PF04055">
    <property type="entry name" value="Radical_SAM"/>
    <property type="match status" value="1"/>
</dbReference>
<name>A0A0B0EIZ6_9BACT</name>
<evidence type="ECO:0000256" key="1">
    <source>
        <dbReference type="ARBA" id="ARBA00001966"/>
    </source>
</evidence>
<evidence type="ECO:0000256" key="6">
    <source>
        <dbReference type="ARBA" id="ARBA00023004"/>
    </source>
</evidence>
<dbReference type="CDD" id="cd01310">
    <property type="entry name" value="TatD_DNAse"/>
    <property type="match status" value="1"/>
</dbReference>
<evidence type="ECO:0000313" key="10">
    <source>
        <dbReference type="Proteomes" id="UP000030652"/>
    </source>
</evidence>
<dbReference type="InterPro" id="IPR013785">
    <property type="entry name" value="Aldolase_TIM"/>
</dbReference>
<dbReference type="SUPFAM" id="SSF102114">
    <property type="entry name" value="Radical SAM enzymes"/>
    <property type="match status" value="1"/>
</dbReference>
<keyword evidence="4" id="KW-0479">Metal-binding</keyword>
<dbReference type="InterPro" id="IPR023821">
    <property type="entry name" value="rSAM_TatD-assoc"/>
</dbReference>
<keyword evidence="5" id="KW-0378">Hydrolase</keyword>
<dbReference type="PATRIC" id="fig|237368.3.peg.1858"/>
<dbReference type="InterPro" id="IPR001130">
    <property type="entry name" value="TatD-like"/>
</dbReference>
<dbReference type="InterPro" id="IPR058240">
    <property type="entry name" value="rSAM_sf"/>
</dbReference>
<dbReference type="GO" id="GO:0046872">
    <property type="term" value="F:metal ion binding"/>
    <property type="evidence" value="ECO:0007669"/>
    <property type="project" value="UniProtKB-KW"/>
</dbReference>
<proteinExistence type="inferred from homology"/>
<evidence type="ECO:0000313" key="9">
    <source>
        <dbReference type="EMBL" id="KHE92554.1"/>
    </source>
</evidence>
<evidence type="ECO:0000256" key="5">
    <source>
        <dbReference type="ARBA" id="ARBA00022801"/>
    </source>
</evidence>
<dbReference type="GO" id="GO:0016788">
    <property type="term" value="F:hydrolase activity, acting on ester bonds"/>
    <property type="evidence" value="ECO:0007669"/>
    <property type="project" value="InterPro"/>
</dbReference>